<feature type="domain" description="DZANK-type" evidence="2">
    <location>
        <begin position="22"/>
        <end position="70"/>
    </location>
</feature>
<name>A0A7C3WMZ0_9BACT</name>
<dbReference type="AlphaFoldDB" id="A0A7C3WMZ0"/>
<dbReference type="InterPro" id="IPR032710">
    <property type="entry name" value="NTF2-like_dom_sf"/>
</dbReference>
<reference evidence="3" key="1">
    <citation type="journal article" date="2020" name="mSystems">
        <title>Genome- and Community-Level Interaction Insights into Carbon Utilization and Element Cycling Functions of Hydrothermarchaeota in Hydrothermal Sediment.</title>
        <authorList>
            <person name="Zhou Z."/>
            <person name="Liu Y."/>
            <person name="Xu W."/>
            <person name="Pan J."/>
            <person name="Luo Z.H."/>
            <person name="Li M."/>
        </authorList>
    </citation>
    <scope>NUCLEOTIDE SEQUENCE [LARGE SCALE GENOMIC DNA]</scope>
    <source>
        <strain evidence="3">SpSt-776</strain>
    </source>
</reference>
<evidence type="ECO:0000259" key="2">
    <source>
        <dbReference type="Pfam" id="PF12773"/>
    </source>
</evidence>
<evidence type="ECO:0000256" key="1">
    <source>
        <dbReference type="SAM" id="Phobius"/>
    </source>
</evidence>
<gene>
    <name evidence="3" type="ORF">ENV62_09905</name>
</gene>
<keyword evidence="1" id="KW-1133">Transmembrane helix</keyword>
<organism evidence="3">
    <name type="scientific">Desulfobacca acetoxidans</name>
    <dbReference type="NCBI Taxonomy" id="60893"/>
    <lineage>
        <taxon>Bacteria</taxon>
        <taxon>Pseudomonadati</taxon>
        <taxon>Thermodesulfobacteriota</taxon>
        <taxon>Desulfobaccia</taxon>
        <taxon>Desulfobaccales</taxon>
        <taxon>Desulfobaccaceae</taxon>
        <taxon>Desulfobacca</taxon>
    </lineage>
</organism>
<keyword evidence="1" id="KW-0472">Membrane</keyword>
<feature type="transmembrane region" description="Helical" evidence="1">
    <location>
        <begin position="111"/>
        <end position="129"/>
    </location>
</feature>
<keyword evidence="1" id="KW-0812">Transmembrane</keyword>
<accession>A0A7C3WMZ0</accession>
<protein>
    <recommendedName>
        <fullName evidence="2">DZANK-type domain-containing protein</fullName>
    </recommendedName>
</protein>
<proteinExistence type="predicted"/>
<comment type="caution">
    <text evidence="3">The sequence shown here is derived from an EMBL/GenBank/DDBJ whole genome shotgun (WGS) entry which is preliminary data.</text>
</comment>
<dbReference type="EMBL" id="DTHB01000053">
    <property type="protein sequence ID" value="HGB15533.1"/>
    <property type="molecule type" value="Genomic_DNA"/>
</dbReference>
<dbReference type="SUPFAM" id="SSF54427">
    <property type="entry name" value="NTF2-like"/>
    <property type="match status" value="1"/>
</dbReference>
<dbReference type="InterPro" id="IPR025874">
    <property type="entry name" value="DZR"/>
</dbReference>
<evidence type="ECO:0000313" key="3">
    <source>
        <dbReference type="EMBL" id="HGB15533.1"/>
    </source>
</evidence>
<sequence>MLGNCGKNLKELAVVGETMSYCSQCELVHGEEHRFCQKCGQILKRSSANPPCPRCGAVTYPGQKFCVDCGLPLRAMPLGREEPVTQRRPPVFYPRGTEARAGRRERRPGRAIFSLLAIALVVVAALYGWRQLTKSPVAPAYPVAATPQEDLRREVERVAERIRAAHLTKDINKWLNCYSPSYPELGRLESQILELWRNYDIKEVSYRISEVARQGDNRASALLVWNLQIYDQRTHDFMLLRPAYRITLEKAGDGWKIRESHEEGAS</sequence>
<dbReference type="Pfam" id="PF12773">
    <property type="entry name" value="DZR"/>
    <property type="match status" value="1"/>
</dbReference>